<protein>
    <submittedName>
        <fullName evidence="9">Unannotated protein</fullName>
    </submittedName>
</protein>
<dbReference type="GO" id="GO:0008240">
    <property type="term" value="F:tripeptidyl-peptidase activity"/>
    <property type="evidence" value="ECO:0007669"/>
    <property type="project" value="TreeGrafter"/>
</dbReference>
<accession>A0A6J6VTR6</accession>
<dbReference type="Pfam" id="PF09286">
    <property type="entry name" value="Pro-kuma_activ"/>
    <property type="match status" value="1"/>
</dbReference>
<dbReference type="SUPFAM" id="SSF49373">
    <property type="entry name" value="Invasin/intimin cell-adhesion fragments"/>
    <property type="match status" value="1"/>
</dbReference>
<dbReference type="Gene3D" id="2.60.40.10">
    <property type="entry name" value="Immunoglobulins"/>
    <property type="match status" value="1"/>
</dbReference>
<evidence type="ECO:0000256" key="7">
    <source>
        <dbReference type="ARBA" id="ARBA00023145"/>
    </source>
</evidence>
<dbReference type="GO" id="GO:0004252">
    <property type="term" value="F:serine-type endopeptidase activity"/>
    <property type="evidence" value="ECO:0007669"/>
    <property type="project" value="InterPro"/>
</dbReference>
<evidence type="ECO:0000256" key="5">
    <source>
        <dbReference type="ARBA" id="ARBA00022825"/>
    </source>
</evidence>
<dbReference type="InterPro" id="IPR036852">
    <property type="entry name" value="Peptidase_S8/S53_dom_sf"/>
</dbReference>
<comment type="cofactor">
    <cofactor evidence="1">
        <name>Ca(2+)</name>
        <dbReference type="ChEBI" id="CHEBI:29108"/>
    </cofactor>
</comment>
<sequence length="1125" mass="114286">MRRRFEVVTAAVAVCISVLVTPLSAQALVRPSTIDWLSQGIAAPLGSTLLGAAPSSTRLDLRVVLEPNNSGALAQFINDVSTPGNPLYRHFLSPAEFAQRFGATPSAIAFVRSELRSTGLTVSDVSPNNLVLRVTGSATQVAASFHTKLQRYRDISGEIATVATSRIGLASPIARYVAGISGLNGFEHPHATSAIANSATARPSLAGPTACTSASNAAAARHIYLPSQIAHAYGLDTAYANGFNGAGHSVAVVEFADYYRSDMTTYLNCFGLSNTIVDVVMNGGAGASTAADGGAEVELDLQQIASLAPGATIYNYMHPNDSNGFVDEFNQIANDYLADSVSVSWGLCEADISSAAQQPLLQQLAAQGQSVFVAAGDSGSSSCAYNATAGDPSVSYSAIVDDPSNSPWVTGIGGLSVTSISPLVQTVWNGGCGAPCGGGGGFSNVYGRPDWQVGPGVTLNNQRQVPDISVMGDPRTGMLAYFAGGWHGFGGTSIGAPILGAMAAVGAQACGMSNLGFLNPRLYQMAINGTGISDVTTGSNDIYGIGSYSATSGYDVASGLGSPNPATFLPALCGQAHTFSSSKTGTGVAATWTFNYFSSGTALVAGADSITIHGMVSGGLSTDAASYTINGVHPSSVSVSGADATLVLGSDIAPLAAVTVVTSGAINGFRAGSNVLEISDSNNSYTSFQAALTTSVVNAIASTVSASPGVGTTGATVRVTVRNSEQSTIAGISVSLRTPIGVGVIPTSRNVTDLQGVATFRIVTGNMGPVSVTAVAGGVSATPVSTTFISTWRSASTTVPSAVGTIVGVPASSTNCGTVSRTSKGALYSTISAVSSLLVTSKGVTRVPGVASDPDVIDNPAGGCFIVYVGKDAKVRLLAIANVRLVATVLNTATADKAAVASPGIAIANGRIYVANISTTGYLYVSVVNGSQLTRTNISVLNAVPKVTGTGYALAQSVTSTVEGPSIVLRVGKEISLFTYNITFGTWDGVDISGWARWTLGTNAAFIGNPTLGGGSKLAVYVRTSKFHLIELLPLTTSNGSWVTDDITATYATLTPQSDVVLFGTSARQLAVLVAGKVVVLIENGPPSETWIPVTVTLAGVKSLFAYGSGNLGATLGTKLATFSS</sequence>
<evidence type="ECO:0000259" key="8">
    <source>
        <dbReference type="PROSITE" id="PS51695"/>
    </source>
</evidence>
<evidence type="ECO:0000313" key="9">
    <source>
        <dbReference type="EMBL" id="CAB4774455.1"/>
    </source>
</evidence>
<dbReference type="InterPro" id="IPR050819">
    <property type="entry name" value="Tripeptidyl-peptidase_I"/>
</dbReference>
<gene>
    <name evidence="9" type="ORF">UFOPK2958_00104</name>
</gene>
<dbReference type="SUPFAM" id="SSF52743">
    <property type="entry name" value="Subtilisin-like"/>
    <property type="match status" value="1"/>
</dbReference>
<dbReference type="EMBL" id="CAFAAB010000005">
    <property type="protein sequence ID" value="CAB4774455.1"/>
    <property type="molecule type" value="Genomic_DNA"/>
</dbReference>
<evidence type="ECO:0000256" key="2">
    <source>
        <dbReference type="ARBA" id="ARBA00022670"/>
    </source>
</evidence>
<dbReference type="CDD" id="cd04056">
    <property type="entry name" value="Peptidases_S53"/>
    <property type="match status" value="1"/>
</dbReference>
<keyword evidence="7" id="KW-0865">Zymogen</keyword>
<evidence type="ECO:0000256" key="4">
    <source>
        <dbReference type="ARBA" id="ARBA00022801"/>
    </source>
</evidence>
<dbReference type="PROSITE" id="PS51695">
    <property type="entry name" value="SEDOLISIN"/>
    <property type="match status" value="1"/>
</dbReference>
<keyword evidence="5" id="KW-0720">Serine protease</keyword>
<dbReference type="AlphaFoldDB" id="A0A6J6VTR6"/>
<feature type="domain" description="Peptidase S53" evidence="8">
    <location>
        <begin position="223"/>
        <end position="575"/>
    </location>
</feature>
<dbReference type="InterPro" id="IPR030400">
    <property type="entry name" value="Sedolisin_dom"/>
</dbReference>
<reference evidence="9" key="1">
    <citation type="submission" date="2020-05" db="EMBL/GenBank/DDBJ databases">
        <authorList>
            <person name="Chiriac C."/>
            <person name="Salcher M."/>
            <person name="Ghai R."/>
            <person name="Kavagutti S V."/>
        </authorList>
    </citation>
    <scope>NUCLEOTIDE SEQUENCE</scope>
</reference>
<organism evidence="9">
    <name type="scientific">freshwater metagenome</name>
    <dbReference type="NCBI Taxonomy" id="449393"/>
    <lineage>
        <taxon>unclassified sequences</taxon>
        <taxon>metagenomes</taxon>
        <taxon>ecological metagenomes</taxon>
    </lineage>
</organism>
<dbReference type="InterPro" id="IPR008964">
    <property type="entry name" value="Invasin/intimin_cell_adhesion"/>
</dbReference>
<keyword evidence="4" id="KW-0378">Hydrolase</keyword>
<dbReference type="PANTHER" id="PTHR14218">
    <property type="entry name" value="PROTEASE S8 TRIPEPTIDYL PEPTIDASE I CLN2"/>
    <property type="match status" value="1"/>
</dbReference>
<dbReference type="Gene3D" id="3.40.50.200">
    <property type="entry name" value="Peptidase S8/S53 domain"/>
    <property type="match status" value="1"/>
</dbReference>
<evidence type="ECO:0000256" key="1">
    <source>
        <dbReference type="ARBA" id="ARBA00001913"/>
    </source>
</evidence>
<keyword evidence="2" id="KW-0645">Protease</keyword>
<dbReference type="GO" id="GO:0006508">
    <property type="term" value="P:proteolysis"/>
    <property type="evidence" value="ECO:0007669"/>
    <property type="project" value="UniProtKB-KW"/>
</dbReference>
<dbReference type="PANTHER" id="PTHR14218:SF15">
    <property type="entry name" value="TRIPEPTIDYL-PEPTIDASE 1"/>
    <property type="match status" value="1"/>
</dbReference>
<dbReference type="SMART" id="SM00944">
    <property type="entry name" value="Pro-kuma_activ"/>
    <property type="match status" value="1"/>
</dbReference>
<keyword evidence="6" id="KW-0106">Calcium</keyword>
<keyword evidence="3" id="KW-0479">Metal-binding</keyword>
<evidence type="ECO:0000256" key="3">
    <source>
        <dbReference type="ARBA" id="ARBA00022723"/>
    </source>
</evidence>
<dbReference type="GO" id="GO:0046872">
    <property type="term" value="F:metal ion binding"/>
    <property type="evidence" value="ECO:0007669"/>
    <property type="project" value="UniProtKB-KW"/>
</dbReference>
<dbReference type="InterPro" id="IPR013783">
    <property type="entry name" value="Ig-like_fold"/>
</dbReference>
<proteinExistence type="predicted"/>
<dbReference type="InterPro" id="IPR015366">
    <property type="entry name" value="S53_propep"/>
</dbReference>
<dbReference type="CDD" id="cd11377">
    <property type="entry name" value="Pro-peptidase_S53"/>
    <property type="match status" value="1"/>
</dbReference>
<name>A0A6J6VTR6_9ZZZZ</name>
<dbReference type="SUPFAM" id="SSF54897">
    <property type="entry name" value="Protease propeptides/inhibitors"/>
    <property type="match status" value="1"/>
</dbReference>
<evidence type="ECO:0000256" key="6">
    <source>
        <dbReference type="ARBA" id="ARBA00022837"/>
    </source>
</evidence>